<dbReference type="Gene3D" id="2.60.40.10">
    <property type="entry name" value="Immunoglobulins"/>
    <property type="match status" value="1"/>
</dbReference>
<name>A0A1G1SYQ0_9BACT</name>
<evidence type="ECO:0000313" key="1">
    <source>
        <dbReference type="EMBL" id="OGX83752.1"/>
    </source>
</evidence>
<organism evidence="1 2">
    <name type="scientific">Hymenobacter coccineus</name>
    <dbReference type="NCBI Taxonomy" id="1908235"/>
    <lineage>
        <taxon>Bacteria</taxon>
        <taxon>Pseudomonadati</taxon>
        <taxon>Bacteroidota</taxon>
        <taxon>Cytophagia</taxon>
        <taxon>Cytophagales</taxon>
        <taxon>Hymenobacteraceae</taxon>
        <taxon>Hymenobacter</taxon>
    </lineage>
</organism>
<dbReference type="SUPFAM" id="SSF49265">
    <property type="entry name" value="Fibronectin type III"/>
    <property type="match status" value="1"/>
</dbReference>
<dbReference type="AlphaFoldDB" id="A0A1G1SYQ0"/>
<sequence>MVLRTAHDKRSAWLKWAPVSDTYAYNIRVGIAPNKLYHSILVHSQTDYYFKGMNKDLPYHFTIEAVNENGPGPATKVQDAP</sequence>
<evidence type="ECO:0000313" key="2">
    <source>
        <dbReference type="Proteomes" id="UP000177506"/>
    </source>
</evidence>
<dbReference type="EMBL" id="MDZA01000412">
    <property type="protein sequence ID" value="OGX83752.1"/>
    <property type="molecule type" value="Genomic_DNA"/>
</dbReference>
<dbReference type="CDD" id="cd00063">
    <property type="entry name" value="FN3"/>
    <property type="match status" value="1"/>
</dbReference>
<dbReference type="InterPro" id="IPR003961">
    <property type="entry name" value="FN3_dom"/>
</dbReference>
<dbReference type="InterPro" id="IPR013783">
    <property type="entry name" value="Ig-like_fold"/>
</dbReference>
<protein>
    <recommendedName>
        <fullName evidence="3">Fibronectin type-III domain-containing protein</fullName>
    </recommendedName>
</protein>
<accession>A0A1G1SYQ0</accession>
<proteinExistence type="predicted"/>
<dbReference type="InterPro" id="IPR036116">
    <property type="entry name" value="FN3_sf"/>
</dbReference>
<evidence type="ECO:0008006" key="3">
    <source>
        <dbReference type="Google" id="ProtNLM"/>
    </source>
</evidence>
<keyword evidence="2" id="KW-1185">Reference proteome</keyword>
<gene>
    <name evidence="1" type="ORF">BEN49_12035</name>
</gene>
<dbReference type="Proteomes" id="UP000177506">
    <property type="component" value="Unassembled WGS sequence"/>
</dbReference>
<comment type="caution">
    <text evidence="1">The sequence shown here is derived from an EMBL/GenBank/DDBJ whole genome shotgun (WGS) entry which is preliminary data.</text>
</comment>
<reference evidence="1 2" key="1">
    <citation type="submission" date="2016-08" db="EMBL/GenBank/DDBJ databases">
        <title>Hymenobacter coccineus sp. nov., Hymenobacter lapidarius sp. nov. and Hymenobacter glacialis sp. nov., isolated from Antarctic soil.</title>
        <authorList>
            <person name="Sedlacek I."/>
            <person name="Kralova S."/>
            <person name="Kyrova K."/>
            <person name="Maslanova I."/>
            <person name="Stankova E."/>
            <person name="Vrbovska V."/>
            <person name="Nemec M."/>
            <person name="Bartak M."/>
            <person name="Svec P."/>
            <person name="Busse H.-J."/>
            <person name="Pantucek R."/>
        </authorList>
    </citation>
    <scope>NUCLEOTIDE SEQUENCE [LARGE SCALE GENOMIC DNA]</scope>
    <source>
        <strain evidence="1 2">CCM 8649</strain>
    </source>
</reference>